<evidence type="ECO:0000313" key="8">
    <source>
        <dbReference type="EMBL" id="PFX24087.1"/>
    </source>
</evidence>
<name>A0A2B4S677_STYPI</name>
<comment type="similarity">
    <text evidence="2">Belongs to the CDI family.</text>
</comment>
<dbReference type="InterPro" id="IPR003175">
    <property type="entry name" value="CDI_dom"/>
</dbReference>
<keyword evidence="9" id="KW-1185">Reference proteome</keyword>
<evidence type="ECO:0000256" key="3">
    <source>
        <dbReference type="ARBA" id="ARBA00023013"/>
    </source>
</evidence>
<keyword evidence="5" id="KW-0131">Cell cycle</keyword>
<dbReference type="Gene3D" id="4.10.365.10">
    <property type="entry name" value="p27"/>
    <property type="match status" value="1"/>
</dbReference>
<dbReference type="Pfam" id="PF02234">
    <property type="entry name" value="CDI"/>
    <property type="match status" value="1"/>
</dbReference>
<evidence type="ECO:0000259" key="7">
    <source>
        <dbReference type="Pfam" id="PF02234"/>
    </source>
</evidence>
<dbReference type="PANTHER" id="PTHR10265">
    <property type="entry name" value="CYCLIN-DEPENDENT KINASE INHIBITOR 1"/>
    <property type="match status" value="1"/>
</dbReference>
<comment type="caution">
    <text evidence="8">The sequence shown here is derived from an EMBL/GenBank/DDBJ whole genome shotgun (WGS) entry which is preliminary data.</text>
</comment>
<dbReference type="STRING" id="50429.A0A2B4S677"/>
<dbReference type="GO" id="GO:0005634">
    <property type="term" value="C:nucleus"/>
    <property type="evidence" value="ECO:0007669"/>
    <property type="project" value="UniProtKB-SubCell"/>
</dbReference>
<dbReference type="AlphaFoldDB" id="A0A2B4S677"/>
<evidence type="ECO:0000256" key="5">
    <source>
        <dbReference type="ARBA" id="ARBA00023306"/>
    </source>
</evidence>
<reference evidence="9" key="1">
    <citation type="journal article" date="2017" name="bioRxiv">
        <title>Comparative analysis of the genomes of Stylophora pistillata and Acropora digitifera provides evidence for extensive differences between species of corals.</title>
        <authorList>
            <person name="Voolstra C.R."/>
            <person name="Li Y."/>
            <person name="Liew Y.J."/>
            <person name="Baumgarten S."/>
            <person name="Zoccola D."/>
            <person name="Flot J.-F."/>
            <person name="Tambutte S."/>
            <person name="Allemand D."/>
            <person name="Aranda M."/>
        </authorList>
    </citation>
    <scope>NUCLEOTIDE SEQUENCE [LARGE SCALE GENOMIC DNA]</scope>
</reference>
<feature type="domain" description="Cyclin-dependent kinase inhibitor" evidence="7">
    <location>
        <begin position="19"/>
        <end position="67"/>
    </location>
</feature>
<proteinExistence type="inferred from homology"/>
<keyword evidence="3" id="KW-0649">Protein kinase inhibitor</keyword>
<dbReference type="GO" id="GO:0051726">
    <property type="term" value="P:regulation of cell cycle"/>
    <property type="evidence" value="ECO:0007669"/>
    <property type="project" value="InterPro"/>
</dbReference>
<dbReference type="Proteomes" id="UP000225706">
    <property type="component" value="Unassembled WGS sequence"/>
</dbReference>
<accession>A0A2B4S677</accession>
<feature type="compositionally biased region" description="Basic and acidic residues" evidence="6">
    <location>
        <begin position="173"/>
        <end position="187"/>
    </location>
</feature>
<dbReference type="GO" id="GO:0004861">
    <property type="term" value="F:cyclin-dependent protein serine/threonine kinase inhibitor activity"/>
    <property type="evidence" value="ECO:0007669"/>
    <property type="project" value="InterPro"/>
</dbReference>
<comment type="subcellular location">
    <subcellularLocation>
        <location evidence="1">Nucleus</location>
    </subcellularLocation>
</comment>
<evidence type="ECO:0000256" key="2">
    <source>
        <dbReference type="ARBA" id="ARBA00006726"/>
    </source>
</evidence>
<keyword evidence="4" id="KW-0539">Nucleus</keyword>
<organism evidence="8 9">
    <name type="scientific">Stylophora pistillata</name>
    <name type="common">Smooth cauliflower coral</name>
    <dbReference type="NCBI Taxonomy" id="50429"/>
    <lineage>
        <taxon>Eukaryota</taxon>
        <taxon>Metazoa</taxon>
        <taxon>Cnidaria</taxon>
        <taxon>Anthozoa</taxon>
        <taxon>Hexacorallia</taxon>
        <taxon>Scleractinia</taxon>
        <taxon>Astrocoeniina</taxon>
        <taxon>Pocilloporidae</taxon>
        <taxon>Stylophora</taxon>
    </lineage>
</organism>
<protein>
    <submittedName>
        <fullName evidence="8">Cyclin-dependent kinase inhibitor 1B</fullName>
    </submittedName>
</protein>
<gene>
    <name evidence="8" type="primary">CDKN1B</name>
    <name evidence="8" type="ORF">AWC38_SpisGene11356</name>
</gene>
<evidence type="ECO:0000256" key="4">
    <source>
        <dbReference type="ARBA" id="ARBA00023242"/>
    </source>
</evidence>
<feature type="region of interest" description="Disordered" evidence="6">
    <location>
        <begin position="125"/>
        <end position="187"/>
    </location>
</feature>
<evidence type="ECO:0000256" key="6">
    <source>
        <dbReference type="SAM" id="MobiDB-lite"/>
    </source>
</evidence>
<dbReference type="EMBL" id="LSMT01000187">
    <property type="protein sequence ID" value="PFX24087.1"/>
    <property type="molecule type" value="Genomic_DNA"/>
</dbReference>
<sequence length="187" mass="21699">MMSVSRDAGRGRVKAVKRNLFGTVDHKQIRDDLARELKYMSEEKKCEWNFDFENCKPLPGRFRWQRVGKRLQTRKSPTAEISACDTESSENICRQNIVDPIHSTARYNLRTRNVNREVENIQESGSLPIKPPRKRVREFGDTPAGNGNKKVAGNCVKQRHTSERRGKTSVVKANERQRNYEAKRARR</sequence>
<evidence type="ECO:0000256" key="1">
    <source>
        <dbReference type="ARBA" id="ARBA00004123"/>
    </source>
</evidence>
<evidence type="ECO:0000313" key="9">
    <source>
        <dbReference type="Proteomes" id="UP000225706"/>
    </source>
</evidence>
<dbReference type="PANTHER" id="PTHR10265:SF45">
    <property type="entry name" value="DACAPO"/>
    <property type="match status" value="1"/>
</dbReference>
<dbReference type="InterPro" id="IPR044898">
    <property type="entry name" value="CDI_dom_sf"/>
</dbReference>